<dbReference type="Proteomes" id="UP001374893">
    <property type="component" value="Chromosome"/>
</dbReference>
<dbReference type="InterPro" id="IPR000524">
    <property type="entry name" value="Tscrpt_reg_HTH_GntR"/>
</dbReference>
<gene>
    <name evidence="5" type="ORF">HAHE_18170</name>
</gene>
<evidence type="ECO:0000256" key="1">
    <source>
        <dbReference type="ARBA" id="ARBA00023015"/>
    </source>
</evidence>
<dbReference type="InterPro" id="IPR036390">
    <property type="entry name" value="WH_DNA-bd_sf"/>
</dbReference>
<dbReference type="PRINTS" id="PR00035">
    <property type="entry name" value="HTHGNTR"/>
</dbReference>
<organism evidence="5 6">
    <name type="scientific">Haloferula helveola</name>
    <dbReference type="NCBI Taxonomy" id="490095"/>
    <lineage>
        <taxon>Bacteria</taxon>
        <taxon>Pseudomonadati</taxon>
        <taxon>Verrucomicrobiota</taxon>
        <taxon>Verrucomicrobiia</taxon>
        <taxon>Verrucomicrobiales</taxon>
        <taxon>Verrucomicrobiaceae</taxon>
        <taxon>Haloferula</taxon>
    </lineage>
</organism>
<dbReference type="Pfam" id="PF13377">
    <property type="entry name" value="Peripla_BP_3"/>
    <property type="match status" value="1"/>
</dbReference>
<evidence type="ECO:0000259" key="4">
    <source>
        <dbReference type="SMART" id="SM00345"/>
    </source>
</evidence>
<accession>A0ABM7RJX6</accession>
<dbReference type="EMBL" id="AP024702">
    <property type="protein sequence ID" value="BCX47909.1"/>
    <property type="molecule type" value="Genomic_DNA"/>
</dbReference>
<keyword evidence="1" id="KW-0805">Transcription regulation</keyword>
<feature type="domain" description="HTH gntR-type" evidence="4">
    <location>
        <begin position="27"/>
        <end position="84"/>
    </location>
</feature>
<keyword evidence="6" id="KW-1185">Reference proteome</keyword>
<evidence type="ECO:0000256" key="3">
    <source>
        <dbReference type="ARBA" id="ARBA00023163"/>
    </source>
</evidence>
<dbReference type="RefSeq" id="WP_338690372.1">
    <property type="nucleotide sequence ID" value="NZ_AP024702.1"/>
</dbReference>
<dbReference type="Pfam" id="PF00392">
    <property type="entry name" value="GntR"/>
    <property type="match status" value="1"/>
</dbReference>
<dbReference type="SUPFAM" id="SSF46785">
    <property type="entry name" value="Winged helix' DNA-binding domain"/>
    <property type="match status" value="1"/>
</dbReference>
<dbReference type="CDD" id="cd06267">
    <property type="entry name" value="PBP1_LacI_sugar_binding-like"/>
    <property type="match status" value="1"/>
</dbReference>
<evidence type="ECO:0000313" key="5">
    <source>
        <dbReference type="EMBL" id="BCX47909.1"/>
    </source>
</evidence>
<keyword evidence="3" id="KW-0804">Transcription</keyword>
<dbReference type="SUPFAM" id="SSF53822">
    <property type="entry name" value="Periplasmic binding protein-like I"/>
    <property type="match status" value="1"/>
</dbReference>
<proteinExistence type="predicted"/>
<sequence>MAKLPEGSGSRNPMPGTPKRILIHDQLVTLLREGILGGRWRGSLPPELTLCREFQVSRMTLRKALAQLANEKWLELGGRGRSHRIVRRQRKRPSVRGRIVRVLTPFHPWMFSSSIREVLEALNERLMSEGLNLEVEHHPQLYERFQASKLARLDALPDTAGWALLYATPEIQKWFAKSARPTVVVGRVTEAVPLCAVYPDVEALARHAAGLLSGRGHRELVYLMATVTSASDRLTAEVFKAEALRLGARATVVTYEMGSQAVRRAILDLLASRPRPTAFLVGANETAVTVLCHLLAAGIRVPGEASVLSCVDDYLLGMTYPTTARYRINAEAMGRKAAEMIVTLIQHGTGRIRTTAVMPEFVEAESVGAGPA</sequence>
<dbReference type="SMART" id="SM00345">
    <property type="entry name" value="HTH_GNTR"/>
    <property type="match status" value="1"/>
</dbReference>
<dbReference type="InterPro" id="IPR046335">
    <property type="entry name" value="LacI/GalR-like_sensor"/>
</dbReference>
<name>A0ABM7RJX6_9BACT</name>
<evidence type="ECO:0000256" key="2">
    <source>
        <dbReference type="ARBA" id="ARBA00023125"/>
    </source>
</evidence>
<dbReference type="PANTHER" id="PTHR30146:SF155">
    <property type="entry name" value="ALANINE RACEMASE"/>
    <property type="match status" value="1"/>
</dbReference>
<keyword evidence="2" id="KW-0238">DNA-binding</keyword>
<evidence type="ECO:0000313" key="6">
    <source>
        <dbReference type="Proteomes" id="UP001374893"/>
    </source>
</evidence>
<protein>
    <recommendedName>
        <fullName evidence="4">HTH gntR-type domain-containing protein</fullName>
    </recommendedName>
</protein>
<dbReference type="InterPro" id="IPR028082">
    <property type="entry name" value="Peripla_BP_I"/>
</dbReference>
<dbReference type="Gene3D" id="3.40.50.2300">
    <property type="match status" value="2"/>
</dbReference>
<dbReference type="InterPro" id="IPR036388">
    <property type="entry name" value="WH-like_DNA-bd_sf"/>
</dbReference>
<reference evidence="5 6" key="1">
    <citation type="submission" date="2021-06" db="EMBL/GenBank/DDBJ databases">
        <title>Complete genome of Haloferula helveola possessing various polysaccharide degrading enzymes.</title>
        <authorList>
            <person name="Takami H."/>
            <person name="Huang C."/>
            <person name="Hamasaki K."/>
        </authorList>
    </citation>
    <scope>NUCLEOTIDE SEQUENCE [LARGE SCALE GENOMIC DNA]</scope>
    <source>
        <strain evidence="5 6">CN-1</strain>
    </source>
</reference>
<dbReference type="PANTHER" id="PTHR30146">
    <property type="entry name" value="LACI-RELATED TRANSCRIPTIONAL REPRESSOR"/>
    <property type="match status" value="1"/>
</dbReference>
<dbReference type="Gene3D" id="1.10.10.10">
    <property type="entry name" value="Winged helix-like DNA-binding domain superfamily/Winged helix DNA-binding domain"/>
    <property type="match status" value="1"/>
</dbReference>